<dbReference type="PROSITE" id="PS51257">
    <property type="entry name" value="PROKAR_LIPOPROTEIN"/>
    <property type="match status" value="1"/>
</dbReference>
<evidence type="ECO:0000259" key="2">
    <source>
        <dbReference type="Pfam" id="PF10988"/>
    </source>
</evidence>
<dbReference type="Pfam" id="PF10988">
    <property type="entry name" value="DUF2807"/>
    <property type="match status" value="1"/>
</dbReference>
<sequence>MNLRLKICVLVFLLLTIVSCNTEDTLTCLKTTGDEISETYDLESFDKIIVYERIQLIVKDAPEVSVRLETGENLLEDMEVFVEDGVLNVRNNGACNLFRDYDYSKVYVSAPNLTEIRNSSGFTVLSDGVIGWENLALISDDLIEEDFFHKDGDFRMTLDSESVLIQCNGLSNYFLDGSIENLDINLLEGDSRLPLEDLIVQNVIVNHTGTNDIIIAPLQSITGELRSTGNLILKNTPPVVEVDELFTGRVIFD</sequence>
<feature type="chain" id="PRO_5017943708" evidence="1">
    <location>
        <begin position="23"/>
        <end position="253"/>
    </location>
</feature>
<comment type="caution">
    <text evidence="3">The sequence shown here is derived from an EMBL/GenBank/DDBJ whole genome shotgun (WGS) entry which is preliminary data.</text>
</comment>
<dbReference type="AlphaFoldDB" id="A0A3M0GEY1"/>
<name>A0A3M0GEY1_9FLAO</name>
<dbReference type="EMBL" id="REFV01000003">
    <property type="protein sequence ID" value="RMB62848.1"/>
    <property type="molecule type" value="Genomic_DNA"/>
</dbReference>
<feature type="signal peptide" evidence="1">
    <location>
        <begin position="1"/>
        <end position="22"/>
    </location>
</feature>
<keyword evidence="1" id="KW-0732">Signal</keyword>
<protein>
    <submittedName>
        <fullName evidence="3">DUF2807 domain-containing protein</fullName>
    </submittedName>
</protein>
<organism evidence="3 4">
    <name type="scientific">Dokdonia sinensis</name>
    <dbReference type="NCBI Taxonomy" id="2479847"/>
    <lineage>
        <taxon>Bacteria</taxon>
        <taxon>Pseudomonadati</taxon>
        <taxon>Bacteroidota</taxon>
        <taxon>Flavobacteriia</taxon>
        <taxon>Flavobacteriales</taxon>
        <taxon>Flavobacteriaceae</taxon>
        <taxon>Dokdonia</taxon>
    </lineage>
</organism>
<feature type="domain" description="Putative auto-transporter adhesin head GIN" evidence="2">
    <location>
        <begin position="45"/>
        <end position="237"/>
    </location>
</feature>
<gene>
    <name evidence="3" type="ORF">EAX61_04505</name>
</gene>
<accession>A0A3M0GEY1</accession>
<evidence type="ECO:0000313" key="4">
    <source>
        <dbReference type="Proteomes" id="UP000281985"/>
    </source>
</evidence>
<proteinExistence type="predicted"/>
<evidence type="ECO:0000256" key="1">
    <source>
        <dbReference type="SAM" id="SignalP"/>
    </source>
</evidence>
<dbReference type="OrthoDB" id="1466971at2"/>
<dbReference type="Gene3D" id="2.160.20.120">
    <property type="match status" value="1"/>
</dbReference>
<reference evidence="3 4" key="1">
    <citation type="submission" date="2018-10" db="EMBL/GenBank/DDBJ databases">
        <title>Dokdonia luteus sp. nov., isolated from sea water.</title>
        <authorList>
            <person name="Zhou L.Y."/>
            <person name="Du Z.J."/>
        </authorList>
    </citation>
    <scope>NUCLEOTIDE SEQUENCE [LARGE SCALE GENOMIC DNA]</scope>
    <source>
        <strain evidence="3 4">SH27</strain>
    </source>
</reference>
<dbReference type="Proteomes" id="UP000281985">
    <property type="component" value="Unassembled WGS sequence"/>
</dbReference>
<keyword evidence="4" id="KW-1185">Reference proteome</keyword>
<evidence type="ECO:0000313" key="3">
    <source>
        <dbReference type="EMBL" id="RMB62848.1"/>
    </source>
</evidence>
<dbReference type="InterPro" id="IPR021255">
    <property type="entry name" value="DUF2807"/>
</dbReference>